<evidence type="ECO:0000256" key="1">
    <source>
        <dbReference type="SAM" id="MobiDB-lite"/>
    </source>
</evidence>
<reference evidence="4" key="1">
    <citation type="submission" date="2022-08" db="EMBL/GenBank/DDBJ databases">
        <authorList>
            <consortium name="DOE Joint Genome Institute"/>
            <person name="Min B."/>
            <person name="Riley R."/>
            <person name="Sierra-Patev S."/>
            <person name="Naranjo-Ortiz M."/>
            <person name="Looney B."/>
            <person name="Konkel Z."/>
            <person name="Slot J.C."/>
            <person name="Sakamoto Y."/>
            <person name="Steenwyk J.L."/>
            <person name="Rokas A."/>
            <person name="Carro J."/>
            <person name="Camarero S."/>
            <person name="Ferreira P."/>
            <person name="Molpeceres G."/>
            <person name="Ruiz-Duenas F.J."/>
            <person name="Serrano A."/>
            <person name="Henrissat B."/>
            <person name="Drula E."/>
            <person name="Hughes K.W."/>
            <person name="Mata J.L."/>
            <person name="Ishikawa N.K."/>
            <person name="Vargas-Isla R."/>
            <person name="Ushijima S."/>
            <person name="Smith C.A."/>
            <person name="Ahrendt S."/>
            <person name="Andreopoulos W."/>
            <person name="He G."/>
            <person name="Labutti K."/>
            <person name="Lipzen A."/>
            <person name="Ng V."/>
            <person name="Sandor L."/>
            <person name="Barry K."/>
            <person name="Martinez A.T."/>
            <person name="Xiao Y."/>
            <person name="Gibbons J.G."/>
            <person name="Terashima K."/>
            <person name="Hibbett D.S."/>
            <person name="Grigoriev I.V."/>
        </authorList>
    </citation>
    <scope>NUCLEOTIDE SEQUENCE</scope>
    <source>
        <strain evidence="4">TFB10827</strain>
    </source>
</reference>
<keyword evidence="2" id="KW-0472">Membrane</keyword>
<keyword evidence="5" id="KW-1185">Reference proteome</keyword>
<dbReference type="EMBL" id="MU790823">
    <property type="protein sequence ID" value="KAJ3992781.1"/>
    <property type="molecule type" value="Genomic_DNA"/>
</dbReference>
<feature type="region of interest" description="Disordered" evidence="1">
    <location>
        <begin position="300"/>
        <end position="323"/>
    </location>
</feature>
<evidence type="ECO:0000256" key="3">
    <source>
        <dbReference type="SAM" id="SignalP"/>
    </source>
</evidence>
<evidence type="ECO:0000256" key="2">
    <source>
        <dbReference type="SAM" id="Phobius"/>
    </source>
</evidence>
<gene>
    <name evidence="4" type="ORF">F5050DRAFT_1811140</name>
</gene>
<protein>
    <submittedName>
        <fullName evidence="4">Uncharacterized protein</fullName>
    </submittedName>
</protein>
<keyword evidence="2" id="KW-0812">Transmembrane</keyword>
<keyword evidence="2" id="KW-1133">Transmembrane helix</keyword>
<keyword evidence="3" id="KW-0732">Signal</keyword>
<feature type="transmembrane region" description="Helical" evidence="2">
    <location>
        <begin position="175"/>
        <end position="199"/>
    </location>
</feature>
<sequence>MDALKGMVILLGFFWSQDLTFASESSVTLYQFHTFTSEGPSVTAWVVPLGTATDGDSATRTTYRVEGLVETTGWVTFEDGSAELLTITATDIDGTAVVSASGFIESYGSNHNDYIDCQFTASESGECVYGAVINDTFTSTWDVLTGQPRIGVFPISTSFIAQPAAIAVSSSRNNITAVIVGCSVAGFIVICIFVFLFLWRRRHRQQPPQKSKSDAENISPFVTEDEVSQIQVQGSSVPALIQDSPSSGRDAQLEELENLQASQVSLNALRTGSNRDFHQEEYILQRINAILERLEKLEQGGNPPDYVSQVDSQSRRNTRAVAV</sequence>
<feature type="chain" id="PRO_5046620472" evidence="3">
    <location>
        <begin position="23"/>
        <end position="323"/>
    </location>
</feature>
<feature type="signal peptide" evidence="3">
    <location>
        <begin position="1"/>
        <end position="22"/>
    </location>
</feature>
<evidence type="ECO:0000313" key="4">
    <source>
        <dbReference type="EMBL" id="KAJ3992781.1"/>
    </source>
</evidence>
<accession>A0ABQ8Q2C4</accession>
<evidence type="ECO:0000313" key="5">
    <source>
        <dbReference type="Proteomes" id="UP001163828"/>
    </source>
</evidence>
<dbReference type="Proteomes" id="UP001163828">
    <property type="component" value="Unassembled WGS sequence"/>
</dbReference>
<proteinExistence type="predicted"/>
<name>A0ABQ8Q2C4_9AGAR</name>
<organism evidence="4 5">
    <name type="scientific">Lentinula boryana</name>
    <dbReference type="NCBI Taxonomy" id="40481"/>
    <lineage>
        <taxon>Eukaryota</taxon>
        <taxon>Fungi</taxon>
        <taxon>Dikarya</taxon>
        <taxon>Basidiomycota</taxon>
        <taxon>Agaricomycotina</taxon>
        <taxon>Agaricomycetes</taxon>
        <taxon>Agaricomycetidae</taxon>
        <taxon>Agaricales</taxon>
        <taxon>Marasmiineae</taxon>
        <taxon>Omphalotaceae</taxon>
        <taxon>Lentinula</taxon>
    </lineage>
</organism>
<comment type="caution">
    <text evidence="4">The sequence shown here is derived from an EMBL/GenBank/DDBJ whole genome shotgun (WGS) entry which is preliminary data.</text>
</comment>